<evidence type="ECO:0000313" key="1">
    <source>
        <dbReference type="Ensembl" id="ENSGWIP00000028909.1"/>
    </source>
</evidence>
<reference evidence="1" key="3">
    <citation type="submission" date="2025-09" db="UniProtKB">
        <authorList>
            <consortium name="Ensembl"/>
        </authorList>
    </citation>
    <scope>IDENTIFICATION</scope>
</reference>
<reference evidence="1" key="2">
    <citation type="submission" date="2025-08" db="UniProtKB">
        <authorList>
            <consortium name="Ensembl"/>
        </authorList>
    </citation>
    <scope>IDENTIFICATION</scope>
</reference>
<dbReference type="Ensembl" id="ENSGWIT00000031569.1">
    <property type="protein sequence ID" value="ENSGWIP00000028909.1"/>
    <property type="gene ID" value="ENSGWIG00000015136.1"/>
</dbReference>
<sequence>YDKYLPQYSTNDNCKQTCESPITVEELDTVIGRLLMNKAPGSEGLTGNFYRYCKKGVGTYKLLAATEIFETCLLPPTMRQGIIMSIPNPNKDLRFIENRKPITLRNSDYKLQTCIFSTRLQTGISNLVSETQSVFLKADQSTIDDAASIYMDI</sequence>
<proteinExistence type="predicted"/>
<dbReference type="AlphaFoldDB" id="A0A8C5N3F3"/>
<reference evidence="1" key="1">
    <citation type="submission" date="2020-06" db="EMBL/GenBank/DDBJ databases">
        <authorList>
            <consortium name="Wellcome Sanger Institute Data Sharing"/>
        </authorList>
    </citation>
    <scope>NUCLEOTIDE SEQUENCE [LARGE SCALE GENOMIC DNA]</scope>
</reference>
<dbReference type="Proteomes" id="UP000694680">
    <property type="component" value="Chromosome 22"/>
</dbReference>
<dbReference type="PANTHER" id="PTHR31635:SF196">
    <property type="entry name" value="REVERSE TRANSCRIPTASE DOMAIN-CONTAINING PROTEIN-RELATED"/>
    <property type="match status" value="1"/>
</dbReference>
<name>A0A8C5N3F3_GOUWI</name>
<accession>A0A8C5N3F3</accession>
<evidence type="ECO:0000313" key="2">
    <source>
        <dbReference type="Proteomes" id="UP000694680"/>
    </source>
</evidence>
<protein>
    <submittedName>
        <fullName evidence="1">Uncharacterized protein</fullName>
    </submittedName>
</protein>
<dbReference type="PANTHER" id="PTHR31635">
    <property type="entry name" value="REVERSE TRANSCRIPTASE DOMAIN-CONTAINING PROTEIN-RELATED"/>
    <property type="match status" value="1"/>
</dbReference>
<organism evidence="1 2">
    <name type="scientific">Gouania willdenowi</name>
    <name type="common">Blunt-snouted clingfish</name>
    <name type="synonym">Lepadogaster willdenowi</name>
    <dbReference type="NCBI Taxonomy" id="441366"/>
    <lineage>
        <taxon>Eukaryota</taxon>
        <taxon>Metazoa</taxon>
        <taxon>Chordata</taxon>
        <taxon>Craniata</taxon>
        <taxon>Vertebrata</taxon>
        <taxon>Euteleostomi</taxon>
        <taxon>Actinopterygii</taxon>
        <taxon>Neopterygii</taxon>
        <taxon>Teleostei</taxon>
        <taxon>Neoteleostei</taxon>
        <taxon>Acanthomorphata</taxon>
        <taxon>Ovalentaria</taxon>
        <taxon>Blenniimorphae</taxon>
        <taxon>Blenniiformes</taxon>
        <taxon>Gobiesocoidei</taxon>
        <taxon>Gobiesocidae</taxon>
        <taxon>Gobiesocinae</taxon>
        <taxon>Gouania</taxon>
    </lineage>
</organism>
<keyword evidence="2" id="KW-1185">Reference proteome</keyword>